<proteinExistence type="predicted"/>
<name>A0A4V5PNA1_9BACT</name>
<organism evidence="2 3">
    <name type="scientific">Polyangium fumosum</name>
    <dbReference type="NCBI Taxonomy" id="889272"/>
    <lineage>
        <taxon>Bacteria</taxon>
        <taxon>Pseudomonadati</taxon>
        <taxon>Myxococcota</taxon>
        <taxon>Polyangia</taxon>
        <taxon>Polyangiales</taxon>
        <taxon>Polyangiaceae</taxon>
        <taxon>Polyangium</taxon>
    </lineage>
</organism>
<evidence type="ECO:0008006" key="4">
    <source>
        <dbReference type="Google" id="ProtNLM"/>
    </source>
</evidence>
<feature type="signal peptide" evidence="1">
    <location>
        <begin position="1"/>
        <end position="25"/>
    </location>
</feature>
<gene>
    <name evidence="2" type="ORF">E8A74_23875</name>
</gene>
<dbReference type="OrthoDB" id="5511955at2"/>
<comment type="caution">
    <text evidence="2">The sequence shown here is derived from an EMBL/GenBank/DDBJ whole genome shotgun (WGS) entry which is preliminary data.</text>
</comment>
<evidence type="ECO:0000313" key="2">
    <source>
        <dbReference type="EMBL" id="TKD04399.1"/>
    </source>
</evidence>
<feature type="chain" id="PRO_5020323153" description="Lipoprotein" evidence="1">
    <location>
        <begin position="26"/>
        <end position="258"/>
    </location>
</feature>
<sequence>MKTQHISALVLSALVASLSAGCGNAASSHEEACVEAPGLAGDHVYVFSAGSVPSIDDGGLAQPSLRSAPHTPRARVERTVRSDGSETLSGVSQVAAMKVMEYAELGPDGRLVYADVTATGVNGATRRLIADAAHGAFYVQDEHGGGWKRMAKDNPWVYTGLAGDTSFAPLPTPVSAWVTLRATNASSDVRVLDAALREGRIVPQDQLVAEGEGDERFVIAGETVLTANDDFVTALGESTLEPLRIAAATLRPRRVAQR</sequence>
<dbReference type="RefSeq" id="WP_136931368.1">
    <property type="nucleotide sequence ID" value="NZ_SSMQ01000025.1"/>
</dbReference>
<dbReference type="Proteomes" id="UP000309215">
    <property type="component" value="Unassembled WGS sequence"/>
</dbReference>
<protein>
    <recommendedName>
        <fullName evidence="4">Lipoprotein</fullName>
    </recommendedName>
</protein>
<dbReference type="PROSITE" id="PS51257">
    <property type="entry name" value="PROKAR_LIPOPROTEIN"/>
    <property type="match status" value="1"/>
</dbReference>
<evidence type="ECO:0000313" key="3">
    <source>
        <dbReference type="Proteomes" id="UP000309215"/>
    </source>
</evidence>
<evidence type="ECO:0000256" key="1">
    <source>
        <dbReference type="SAM" id="SignalP"/>
    </source>
</evidence>
<accession>A0A4V5PNA1</accession>
<dbReference type="EMBL" id="SSMQ01000025">
    <property type="protein sequence ID" value="TKD04399.1"/>
    <property type="molecule type" value="Genomic_DNA"/>
</dbReference>
<dbReference type="AlphaFoldDB" id="A0A4V5PNA1"/>
<keyword evidence="1" id="KW-0732">Signal</keyword>
<keyword evidence="3" id="KW-1185">Reference proteome</keyword>
<reference evidence="2 3" key="1">
    <citation type="submission" date="2019-04" db="EMBL/GenBank/DDBJ databases">
        <authorList>
            <person name="Li Y."/>
            <person name="Wang J."/>
        </authorList>
    </citation>
    <scope>NUCLEOTIDE SEQUENCE [LARGE SCALE GENOMIC DNA]</scope>
    <source>
        <strain evidence="2 3">DSM 14668</strain>
    </source>
</reference>